<keyword evidence="1" id="KW-0808">Transferase</keyword>
<protein>
    <submittedName>
        <fullName evidence="1">Glycerol-3-phosphate cytidylyltransferase</fullName>
    </submittedName>
</protein>
<dbReference type="EMBL" id="LKPO01000001">
    <property type="protein sequence ID" value="OLF98863.1"/>
    <property type="molecule type" value="Genomic_DNA"/>
</dbReference>
<evidence type="ECO:0000313" key="2">
    <source>
        <dbReference type="Proteomes" id="UP000185604"/>
    </source>
</evidence>
<proteinExistence type="predicted"/>
<reference evidence="1 2" key="1">
    <citation type="journal article" date="2016" name="Front. Microbiol.">
        <title>High-Level Heat Resistance of Spores of Bacillus amyloliquefaciens and Bacillus licheniformis Results from the Presence of a spoVA Operon in a Tn1546 Transposon.</title>
        <authorList>
            <person name="Berendsen E.M."/>
            <person name="Koning R.A."/>
            <person name="Boekhorst J."/>
            <person name="de Jong A."/>
            <person name="Kuipers O.P."/>
            <person name="Wells-Bennik M.H."/>
        </authorList>
    </citation>
    <scope>NUCLEOTIDE SEQUENCE [LARGE SCALE GENOMIC DNA]</scope>
    <source>
        <strain evidence="1 2">B4121</strain>
    </source>
</reference>
<comment type="caution">
    <text evidence="1">The sequence shown here is derived from an EMBL/GenBank/DDBJ whole genome shotgun (WGS) entry which is preliminary data.</text>
</comment>
<dbReference type="AlphaFoldDB" id="A0A7Z0X2K2"/>
<evidence type="ECO:0000313" key="1">
    <source>
        <dbReference type="EMBL" id="OLF98863.1"/>
    </source>
</evidence>
<dbReference type="GO" id="GO:0016779">
    <property type="term" value="F:nucleotidyltransferase activity"/>
    <property type="evidence" value="ECO:0007669"/>
    <property type="project" value="UniProtKB-KW"/>
</dbReference>
<sequence>MKLPERAKNRGDYFIVRSTKEYCEIIYLPRTEGISTTQVKKDMASLMKL</sequence>
<dbReference type="Proteomes" id="UP000185604">
    <property type="component" value="Unassembled WGS sequence"/>
</dbReference>
<accession>A0A7Z0X2K2</accession>
<organism evidence="1 2">
    <name type="scientific">Bacillus paralicheniformis</name>
    <dbReference type="NCBI Taxonomy" id="1648923"/>
    <lineage>
        <taxon>Bacteria</taxon>
        <taxon>Bacillati</taxon>
        <taxon>Bacillota</taxon>
        <taxon>Bacilli</taxon>
        <taxon>Bacillales</taxon>
        <taxon>Bacillaceae</taxon>
        <taxon>Bacillus</taxon>
    </lineage>
</organism>
<gene>
    <name evidence="1" type="ORF">B4121_0390</name>
</gene>
<name>A0A7Z0X2K2_9BACI</name>
<keyword evidence="1" id="KW-0548">Nucleotidyltransferase</keyword>